<evidence type="ECO:0000313" key="7">
    <source>
        <dbReference type="Proteomes" id="UP000192674"/>
    </source>
</evidence>
<keyword evidence="4" id="KW-0862">Zinc</keyword>
<dbReference type="PROSITE" id="PS50305">
    <property type="entry name" value="SIRTUIN"/>
    <property type="match status" value="1"/>
</dbReference>
<sequence>MLVAMEWARGVTRVSVLTGAGISTDSGIPDFRGPDGVWTKNPRMADLFTYQNYMADPEVRERFWATYSGHSAWSAEPNDAHRALAELDRAGLAVRVLTQNIDGLHQRAGMPDRKVLELHGSMHRTACTKCSRTLPSSQVLARIEAGEADPPCVDCGGILKLAVVLFGQYLDADVLGQARNIAAASQLFIAIGSTLEVEPAASLCSVAVEAGAKLVIVNRDPTPYDGLAVEVIREPIGVAVPRICKALLQG</sequence>
<evidence type="ECO:0000259" key="5">
    <source>
        <dbReference type="PROSITE" id="PS50305"/>
    </source>
</evidence>
<feature type="domain" description="Deacetylase sirtuin-type" evidence="5">
    <location>
        <begin position="1"/>
        <end position="250"/>
    </location>
</feature>
<dbReference type="PANTHER" id="PTHR11085">
    <property type="entry name" value="NAD-DEPENDENT PROTEIN DEACYLASE SIRTUIN-5, MITOCHONDRIAL-RELATED"/>
    <property type="match status" value="1"/>
</dbReference>
<feature type="binding site" evidence="4">
    <location>
        <position position="155"/>
    </location>
    <ligand>
        <name>Zn(2+)</name>
        <dbReference type="ChEBI" id="CHEBI:29105"/>
    </ligand>
</feature>
<dbReference type="GO" id="GO:0046872">
    <property type="term" value="F:metal ion binding"/>
    <property type="evidence" value="ECO:0007669"/>
    <property type="project" value="UniProtKB-KW"/>
</dbReference>
<name>A0A1Y5XX17_KIBAR</name>
<evidence type="ECO:0000256" key="4">
    <source>
        <dbReference type="PROSITE-ProRule" id="PRU00236"/>
    </source>
</evidence>
<organism evidence="6 7">
    <name type="scientific">Kibdelosporangium aridum</name>
    <dbReference type="NCBI Taxonomy" id="2030"/>
    <lineage>
        <taxon>Bacteria</taxon>
        <taxon>Bacillati</taxon>
        <taxon>Actinomycetota</taxon>
        <taxon>Actinomycetes</taxon>
        <taxon>Pseudonocardiales</taxon>
        <taxon>Pseudonocardiaceae</taxon>
        <taxon>Kibdelosporangium</taxon>
    </lineage>
</organism>
<evidence type="ECO:0000313" key="6">
    <source>
        <dbReference type="EMBL" id="SMD17508.1"/>
    </source>
</evidence>
<dbReference type="Proteomes" id="UP000192674">
    <property type="component" value="Unassembled WGS sequence"/>
</dbReference>
<keyword evidence="2" id="KW-0808">Transferase</keyword>
<feature type="active site" description="Proton acceptor" evidence="4">
    <location>
        <position position="119"/>
    </location>
</feature>
<dbReference type="InterPro" id="IPR026591">
    <property type="entry name" value="Sirtuin_cat_small_dom_sf"/>
</dbReference>
<accession>A0A1Y5XX17</accession>
<dbReference type="Pfam" id="PF02146">
    <property type="entry name" value="SIR2"/>
    <property type="match status" value="1"/>
</dbReference>
<dbReference type="EMBL" id="FWXV01000005">
    <property type="protein sequence ID" value="SMD17508.1"/>
    <property type="molecule type" value="Genomic_DNA"/>
</dbReference>
<dbReference type="GO" id="GO:0017136">
    <property type="term" value="F:histone deacetylase activity, NAD-dependent"/>
    <property type="evidence" value="ECO:0007669"/>
    <property type="project" value="TreeGrafter"/>
</dbReference>
<reference evidence="6 7" key="1">
    <citation type="submission" date="2017-04" db="EMBL/GenBank/DDBJ databases">
        <authorList>
            <person name="Afonso C.L."/>
            <person name="Miller P.J."/>
            <person name="Scott M.A."/>
            <person name="Spackman E."/>
            <person name="Goraichik I."/>
            <person name="Dimitrov K.M."/>
            <person name="Suarez D.L."/>
            <person name="Swayne D.E."/>
        </authorList>
    </citation>
    <scope>NUCLEOTIDE SEQUENCE [LARGE SCALE GENOMIC DNA]</scope>
    <source>
        <strain evidence="6 7">DSM 43828</strain>
    </source>
</reference>
<keyword evidence="3" id="KW-0520">NAD</keyword>
<dbReference type="Gene3D" id="3.40.50.1220">
    <property type="entry name" value="TPP-binding domain"/>
    <property type="match status" value="1"/>
</dbReference>
<dbReference type="InterPro" id="IPR026590">
    <property type="entry name" value="Ssirtuin_cat_dom"/>
</dbReference>
<gene>
    <name evidence="6" type="ORF">SAMN05661093_05558</name>
</gene>
<keyword evidence="4" id="KW-0479">Metal-binding</keyword>
<proteinExistence type="predicted"/>
<evidence type="ECO:0000256" key="2">
    <source>
        <dbReference type="ARBA" id="ARBA00022679"/>
    </source>
</evidence>
<dbReference type="Gene3D" id="3.30.1600.10">
    <property type="entry name" value="SIR2/SIRT2 'Small Domain"/>
    <property type="match status" value="1"/>
</dbReference>
<dbReference type="AlphaFoldDB" id="A0A1Y5XX17"/>
<evidence type="ECO:0000256" key="1">
    <source>
        <dbReference type="ARBA" id="ARBA00012928"/>
    </source>
</evidence>
<dbReference type="SUPFAM" id="SSF52467">
    <property type="entry name" value="DHS-like NAD/FAD-binding domain"/>
    <property type="match status" value="1"/>
</dbReference>
<dbReference type="InterPro" id="IPR029035">
    <property type="entry name" value="DHS-like_NAD/FAD-binding_dom"/>
</dbReference>
<feature type="binding site" evidence="4">
    <location>
        <position position="130"/>
    </location>
    <ligand>
        <name>Zn(2+)</name>
        <dbReference type="ChEBI" id="CHEBI:29105"/>
    </ligand>
</feature>
<feature type="binding site" evidence="4">
    <location>
        <position position="127"/>
    </location>
    <ligand>
        <name>Zn(2+)</name>
        <dbReference type="ChEBI" id="CHEBI:29105"/>
    </ligand>
</feature>
<evidence type="ECO:0000256" key="3">
    <source>
        <dbReference type="ARBA" id="ARBA00023027"/>
    </source>
</evidence>
<dbReference type="InterPro" id="IPR050134">
    <property type="entry name" value="NAD-dep_sirtuin_deacylases"/>
</dbReference>
<dbReference type="GO" id="GO:0070403">
    <property type="term" value="F:NAD+ binding"/>
    <property type="evidence" value="ECO:0007669"/>
    <property type="project" value="InterPro"/>
</dbReference>
<dbReference type="CDD" id="cd01407">
    <property type="entry name" value="SIR2-fam"/>
    <property type="match status" value="1"/>
</dbReference>
<dbReference type="InterPro" id="IPR003000">
    <property type="entry name" value="Sirtuin"/>
</dbReference>
<dbReference type="EC" id="2.3.1.286" evidence="1"/>
<protein>
    <recommendedName>
        <fullName evidence="1">protein acetyllysine N-acetyltransferase</fullName>
        <ecNumber evidence="1">2.3.1.286</ecNumber>
    </recommendedName>
</protein>
<feature type="binding site" evidence="4">
    <location>
        <position position="152"/>
    </location>
    <ligand>
        <name>Zn(2+)</name>
        <dbReference type="ChEBI" id="CHEBI:29105"/>
    </ligand>
</feature>
<keyword evidence="7" id="KW-1185">Reference proteome</keyword>
<dbReference type="PANTHER" id="PTHR11085:SF4">
    <property type="entry name" value="NAD-DEPENDENT PROTEIN DEACYLASE"/>
    <property type="match status" value="1"/>
</dbReference>